<evidence type="ECO:0000313" key="1">
    <source>
        <dbReference type="EMBL" id="ROP84243.1"/>
    </source>
</evidence>
<sequence>MDPMPIPLSATPISLKQFLESVPPGVEQRIAQLALETGSVLSAKKQYSLNIEDISLHCDNEACGGLRNFRYSDSTIDVQARSRRYLFLRFTCANCQKTGKLYALSIQISDIATDGFVEKLGERPQFGDRLPSRLMEMIGPDRDLFLKGRRCESQGLGVGAFSYYRRVVEAQKDRILDRLISALERLNADESAIAEIRDIKLQPQFSQAISEIKSALPDRLLINGQNPYLVLHGALSAGLHNETDENCLEVAQAVRRVLIEFSERLSLALKDQAELDKSVELLTLRGRRPALSKKDS</sequence>
<proteinExistence type="predicted"/>
<gene>
    <name evidence="1" type="ORF">EDC65_3591</name>
</gene>
<name>A0A3N1KQZ9_9PROT</name>
<protein>
    <submittedName>
        <fullName evidence="1">Uncharacterized protein</fullName>
    </submittedName>
</protein>
<dbReference type="EMBL" id="RJKX01000015">
    <property type="protein sequence ID" value="ROP84243.1"/>
    <property type="molecule type" value="Genomic_DNA"/>
</dbReference>
<keyword evidence="2" id="KW-1185">Reference proteome</keyword>
<dbReference type="AlphaFoldDB" id="A0A3N1KQZ9"/>
<reference evidence="1 2" key="1">
    <citation type="submission" date="2018-11" db="EMBL/GenBank/DDBJ databases">
        <title>Genomic Encyclopedia of Type Strains, Phase IV (KMG-IV): sequencing the most valuable type-strain genomes for metagenomic binning, comparative biology and taxonomic classification.</title>
        <authorList>
            <person name="Goeker M."/>
        </authorList>
    </citation>
    <scope>NUCLEOTIDE SEQUENCE [LARGE SCALE GENOMIC DNA]</scope>
    <source>
        <strain evidence="1 2">DSM 5900</strain>
    </source>
</reference>
<evidence type="ECO:0000313" key="2">
    <source>
        <dbReference type="Proteomes" id="UP000278222"/>
    </source>
</evidence>
<accession>A0A3N1KQZ9</accession>
<organism evidence="1 2">
    <name type="scientific">Stella humosa</name>
    <dbReference type="NCBI Taxonomy" id="94"/>
    <lineage>
        <taxon>Bacteria</taxon>
        <taxon>Pseudomonadati</taxon>
        <taxon>Pseudomonadota</taxon>
        <taxon>Alphaproteobacteria</taxon>
        <taxon>Rhodospirillales</taxon>
        <taxon>Stellaceae</taxon>
        <taxon>Stella</taxon>
    </lineage>
</organism>
<comment type="caution">
    <text evidence="1">The sequence shown here is derived from an EMBL/GenBank/DDBJ whole genome shotgun (WGS) entry which is preliminary data.</text>
</comment>
<dbReference type="Proteomes" id="UP000278222">
    <property type="component" value="Unassembled WGS sequence"/>
</dbReference>